<reference evidence="4 5" key="1">
    <citation type="submission" date="2017-08" db="EMBL/GenBank/DDBJ databases">
        <authorList>
            <person name="de Groot N.N."/>
        </authorList>
    </citation>
    <scope>NUCLEOTIDE SEQUENCE [LARGE SCALE GENOMIC DNA]</scope>
    <source>
        <strain evidence="4 5">USBA 352</strain>
    </source>
</reference>
<dbReference type="InterPro" id="IPR016181">
    <property type="entry name" value="Acyl_CoA_acyltransferase"/>
</dbReference>
<gene>
    <name evidence="4" type="ORF">SAMN05421512_104204</name>
</gene>
<proteinExistence type="predicted"/>
<keyword evidence="2" id="KW-0012">Acyltransferase</keyword>
<dbReference type="Pfam" id="PF00583">
    <property type="entry name" value="Acetyltransf_1"/>
    <property type="match status" value="1"/>
</dbReference>
<dbReference type="EMBL" id="OBML01000004">
    <property type="protein sequence ID" value="SOC03631.1"/>
    <property type="molecule type" value="Genomic_DNA"/>
</dbReference>
<dbReference type="OrthoDB" id="3389160at2"/>
<sequence>MDLHVHELDGTAIETNLAALSRILVDSVAKGAAIGFMAPVSSQQATRFWLEDVRPAVEAGHRMAFGARRDGELLGTAQLLLAMPPNQPHRCEIAKMIVHPHARRLGIGRALMHRALERAGELGKTLVTLDTRTGDVAEPLYASVGFEVAGIIPDYAFDPDGRARHATTYMYCRLGSEAAA</sequence>
<organism evidence="4 5">
    <name type="scientific">Stappia indica</name>
    <dbReference type="NCBI Taxonomy" id="538381"/>
    <lineage>
        <taxon>Bacteria</taxon>
        <taxon>Pseudomonadati</taxon>
        <taxon>Pseudomonadota</taxon>
        <taxon>Alphaproteobacteria</taxon>
        <taxon>Hyphomicrobiales</taxon>
        <taxon>Stappiaceae</taxon>
        <taxon>Stappia</taxon>
    </lineage>
</organism>
<keyword evidence="5" id="KW-1185">Reference proteome</keyword>
<dbReference type="InterPro" id="IPR000182">
    <property type="entry name" value="GNAT_dom"/>
</dbReference>
<feature type="domain" description="N-acetyltransferase" evidence="3">
    <location>
        <begin position="3"/>
        <end position="175"/>
    </location>
</feature>
<evidence type="ECO:0000259" key="3">
    <source>
        <dbReference type="PROSITE" id="PS51186"/>
    </source>
</evidence>
<evidence type="ECO:0000313" key="4">
    <source>
        <dbReference type="EMBL" id="SOC03631.1"/>
    </source>
</evidence>
<dbReference type="AlphaFoldDB" id="A0A285S853"/>
<protein>
    <submittedName>
        <fullName evidence="4">Acetyltransferase (GNAT) family protein</fullName>
    </submittedName>
</protein>
<dbReference type="InterPro" id="IPR050832">
    <property type="entry name" value="Bact_Acetyltransf"/>
</dbReference>
<evidence type="ECO:0000256" key="2">
    <source>
        <dbReference type="ARBA" id="ARBA00023315"/>
    </source>
</evidence>
<dbReference type="RefSeq" id="WP_097174617.1">
    <property type="nucleotide sequence ID" value="NZ_OBML01000004.1"/>
</dbReference>
<name>A0A285S853_9HYPH</name>
<dbReference type="STRING" id="538381.GCA_001696535_00189"/>
<dbReference type="Gene3D" id="3.40.630.30">
    <property type="match status" value="1"/>
</dbReference>
<evidence type="ECO:0000256" key="1">
    <source>
        <dbReference type="ARBA" id="ARBA00022679"/>
    </source>
</evidence>
<dbReference type="SUPFAM" id="SSF55729">
    <property type="entry name" value="Acyl-CoA N-acyltransferases (Nat)"/>
    <property type="match status" value="1"/>
</dbReference>
<evidence type="ECO:0000313" key="5">
    <source>
        <dbReference type="Proteomes" id="UP000219331"/>
    </source>
</evidence>
<dbReference type="PROSITE" id="PS51186">
    <property type="entry name" value="GNAT"/>
    <property type="match status" value="1"/>
</dbReference>
<dbReference type="CDD" id="cd04301">
    <property type="entry name" value="NAT_SF"/>
    <property type="match status" value="1"/>
</dbReference>
<keyword evidence="1 4" id="KW-0808">Transferase</keyword>
<accession>A0A285S853</accession>
<dbReference type="Proteomes" id="UP000219331">
    <property type="component" value="Unassembled WGS sequence"/>
</dbReference>
<dbReference type="GO" id="GO:0016747">
    <property type="term" value="F:acyltransferase activity, transferring groups other than amino-acyl groups"/>
    <property type="evidence" value="ECO:0007669"/>
    <property type="project" value="InterPro"/>
</dbReference>
<dbReference type="PANTHER" id="PTHR43877">
    <property type="entry name" value="AMINOALKYLPHOSPHONATE N-ACETYLTRANSFERASE-RELATED-RELATED"/>
    <property type="match status" value="1"/>
</dbReference>